<evidence type="ECO:0000256" key="1">
    <source>
        <dbReference type="SAM" id="MobiDB-lite"/>
    </source>
</evidence>
<proteinExistence type="predicted"/>
<feature type="region of interest" description="Disordered" evidence="1">
    <location>
        <begin position="55"/>
        <end position="78"/>
    </location>
</feature>
<feature type="signal peptide" evidence="2">
    <location>
        <begin position="1"/>
        <end position="22"/>
    </location>
</feature>
<dbReference type="AlphaFoldDB" id="A0A2T5BS37"/>
<accession>A0A2T5BS37</accession>
<dbReference type="Proteomes" id="UP000243859">
    <property type="component" value="Unassembled WGS sequence"/>
</dbReference>
<evidence type="ECO:0000256" key="2">
    <source>
        <dbReference type="SAM" id="SignalP"/>
    </source>
</evidence>
<reference evidence="3 4" key="1">
    <citation type="submission" date="2018-04" db="EMBL/GenBank/DDBJ databases">
        <title>Genomic Encyclopedia of Archaeal and Bacterial Type Strains, Phase II (KMG-II): from individual species to whole genera.</title>
        <authorList>
            <person name="Goeker M."/>
        </authorList>
    </citation>
    <scope>NUCLEOTIDE SEQUENCE [LARGE SCALE GENOMIC DNA]</scope>
    <source>
        <strain evidence="3 4">DSM 18064</strain>
    </source>
</reference>
<feature type="chain" id="PRO_5015611202" evidence="2">
    <location>
        <begin position="23"/>
        <end position="78"/>
    </location>
</feature>
<gene>
    <name evidence="3" type="ORF">C8N32_10876</name>
</gene>
<organism evidence="3 4">
    <name type="scientific">Rhodovulum imhoffii</name>
    <dbReference type="NCBI Taxonomy" id="365340"/>
    <lineage>
        <taxon>Bacteria</taxon>
        <taxon>Pseudomonadati</taxon>
        <taxon>Pseudomonadota</taxon>
        <taxon>Alphaproteobacteria</taxon>
        <taxon>Rhodobacterales</taxon>
        <taxon>Paracoccaceae</taxon>
        <taxon>Rhodovulum</taxon>
    </lineage>
</organism>
<evidence type="ECO:0000313" key="3">
    <source>
        <dbReference type="EMBL" id="PTN02125.1"/>
    </source>
</evidence>
<protein>
    <submittedName>
        <fullName evidence="3">Uncharacterized protein</fullName>
    </submittedName>
</protein>
<dbReference type="EMBL" id="QAAA01000008">
    <property type="protein sequence ID" value="PTN02125.1"/>
    <property type="molecule type" value="Genomic_DNA"/>
</dbReference>
<keyword evidence="4" id="KW-1185">Reference proteome</keyword>
<keyword evidence="2" id="KW-0732">Signal</keyword>
<sequence length="78" mass="8247">MGTPMRRAALLLFALCSAPAVAEEPSRTCPLTDDSSNCARILACIGEQGRRFNGRAFGRGTGPWRGKRMTGLSAPAHG</sequence>
<name>A0A2T5BS37_9RHOB</name>
<comment type="caution">
    <text evidence="3">The sequence shown here is derived from an EMBL/GenBank/DDBJ whole genome shotgun (WGS) entry which is preliminary data.</text>
</comment>
<evidence type="ECO:0000313" key="4">
    <source>
        <dbReference type="Proteomes" id="UP000243859"/>
    </source>
</evidence>